<name>A0ABM9JVN9_9RALS</name>
<evidence type="ECO:0000313" key="1">
    <source>
        <dbReference type="EMBL" id="CAJ0805069.1"/>
    </source>
</evidence>
<accession>A0ABM9JVN9</accession>
<evidence type="ECO:0000313" key="2">
    <source>
        <dbReference type="Proteomes" id="UP001189773"/>
    </source>
</evidence>
<reference evidence="1 2" key="1">
    <citation type="submission" date="2023-07" db="EMBL/GenBank/DDBJ databases">
        <authorList>
            <person name="Peeters C."/>
        </authorList>
    </citation>
    <scope>NUCLEOTIDE SEQUENCE [LARGE SCALE GENOMIC DNA]</scope>
    <source>
        <strain evidence="1 2">LMG 18095</strain>
    </source>
</reference>
<gene>
    <name evidence="1" type="ORF">LMG18095_04196</name>
</gene>
<organism evidence="1 2">
    <name type="scientific">Ralstonia thomasii</name>
    <dbReference type="NCBI Taxonomy" id="3058596"/>
    <lineage>
        <taxon>Bacteria</taxon>
        <taxon>Pseudomonadati</taxon>
        <taxon>Pseudomonadota</taxon>
        <taxon>Betaproteobacteria</taxon>
        <taxon>Burkholderiales</taxon>
        <taxon>Burkholderiaceae</taxon>
        <taxon>Ralstonia</taxon>
    </lineage>
</organism>
<sequence>MFSCPPYADLKKSDDSADLSTMAYPALLDAYREVIADAAALLKPERFARFVVGDVRDKRGVGPYTI</sequence>
<dbReference type="Proteomes" id="UP001189773">
    <property type="component" value="Unassembled WGS sequence"/>
</dbReference>
<protein>
    <submittedName>
        <fullName evidence="1">Uncharacterized protein</fullName>
    </submittedName>
</protein>
<comment type="caution">
    <text evidence="1">The sequence shown here is derived from an EMBL/GenBank/DDBJ whole genome shotgun (WGS) entry which is preliminary data.</text>
</comment>
<keyword evidence="2" id="KW-1185">Reference proteome</keyword>
<proteinExistence type="predicted"/>
<dbReference type="EMBL" id="CATZAR010000018">
    <property type="protein sequence ID" value="CAJ0805069.1"/>
    <property type="molecule type" value="Genomic_DNA"/>
</dbReference>